<reference evidence="1" key="1">
    <citation type="submission" date="2020-07" db="EMBL/GenBank/DDBJ databases">
        <title>Genome sequence and genetic diversity analysis of an under-domesticated orphan crop, white fonio (Digitaria exilis).</title>
        <authorList>
            <person name="Bennetzen J.L."/>
            <person name="Chen S."/>
            <person name="Ma X."/>
            <person name="Wang X."/>
            <person name="Yssel A.E.J."/>
            <person name="Chaluvadi S.R."/>
            <person name="Johnson M."/>
            <person name="Gangashetty P."/>
            <person name="Hamidou F."/>
            <person name="Sanogo M.D."/>
            <person name="Zwaenepoel A."/>
            <person name="Wallace J."/>
            <person name="Van De Peer Y."/>
            <person name="Van Deynze A."/>
        </authorList>
    </citation>
    <scope>NUCLEOTIDE SEQUENCE</scope>
    <source>
        <tissue evidence="1">Leaves</tissue>
    </source>
</reference>
<dbReference type="Proteomes" id="UP000636709">
    <property type="component" value="Unassembled WGS sequence"/>
</dbReference>
<gene>
    <name evidence="1" type="ORF">HU200_009451</name>
</gene>
<protein>
    <recommendedName>
        <fullName evidence="3">Reverse transcriptase zinc-binding domain-containing protein</fullName>
    </recommendedName>
</protein>
<dbReference type="AlphaFoldDB" id="A0A835FKY5"/>
<comment type="caution">
    <text evidence="1">The sequence shown here is derived from an EMBL/GenBank/DDBJ whole genome shotgun (WGS) entry which is preliminary data.</text>
</comment>
<organism evidence="1 2">
    <name type="scientific">Digitaria exilis</name>
    <dbReference type="NCBI Taxonomy" id="1010633"/>
    <lineage>
        <taxon>Eukaryota</taxon>
        <taxon>Viridiplantae</taxon>
        <taxon>Streptophyta</taxon>
        <taxon>Embryophyta</taxon>
        <taxon>Tracheophyta</taxon>
        <taxon>Spermatophyta</taxon>
        <taxon>Magnoliopsida</taxon>
        <taxon>Liliopsida</taxon>
        <taxon>Poales</taxon>
        <taxon>Poaceae</taxon>
        <taxon>PACMAD clade</taxon>
        <taxon>Panicoideae</taxon>
        <taxon>Panicodae</taxon>
        <taxon>Paniceae</taxon>
        <taxon>Anthephorinae</taxon>
        <taxon>Digitaria</taxon>
    </lineage>
</organism>
<name>A0A835FKY5_9POAL</name>
<evidence type="ECO:0000313" key="2">
    <source>
        <dbReference type="Proteomes" id="UP000636709"/>
    </source>
</evidence>
<proteinExistence type="predicted"/>
<accession>A0A835FKY5</accession>
<keyword evidence="2" id="KW-1185">Reference proteome</keyword>
<dbReference type="EMBL" id="JACEFO010000638">
    <property type="protein sequence ID" value="KAF8762482.1"/>
    <property type="molecule type" value="Genomic_DNA"/>
</dbReference>
<evidence type="ECO:0008006" key="3">
    <source>
        <dbReference type="Google" id="ProtNLM"/>
    </source>
</evidence>
<evidence type="ECO:0000313" key="1">
    <source>
        <dbReference type="EMBL" id="KAF8762482.1"/>
    </source>
</evidence>
<sequence length="137" mass="15576">MHHRNIRELDDSYCELCPGILETDTHIFSGCPRAVQVWVILGDNSHEDDCRRPWMVATPARLPQSVHLDVILLLLWNLWKARNAVIFDQENTTPQNVLRQVVANMDSFAIQATSSILDNMAGFYPEFSLVSSLPLTL</sequence>